<dbReference type="EMBL" id="OBDO01000006">
    <property type="protein sequence ID" value="SNX97133.1"/>
    <property type="molecule type" value="Genomic_DNA"/>
</dbReference>
<protein>
    <submittedName>
        <fullName evidence="1">Uncharacterized protein</fullName>
    </submittedName>
</protein>
<evidence type="ECO:0000313" key="1">
    <source>
        <dbReference type="EMBL" id="SNX97133.1"/>
    </source>
</evidence>
<organism evidence="1 2">
    <name type="scientific">Geodermatophilus sabuli</name>
    <dbReference type="NCBI Taxonomy" id="1564158"/>
    <lineage>
        <taxon>Bacteria</taxon>
        <taxon>Bacillati</taxon>
        <taxon>Actinomycetota</taxon>
        <taxon>Actinomycetes</taxon>
        <taxon>Geodermatophilales</taxon>
        <taxon>Geodermatophilaceae</taxon>
        <taxon>Geodermatophilus</taxon>
    </lineage>
</organism>
<accession>A0A285EE50</accession>
<proteinExistence type="predicted"/>
<evidence type="ECO:0000313" key="2">
    <source>
        <dbReference type="Proteomes" id="UP000219514"/>
    </source>
</evidence>
<keyword evidence="2" id="KW-1185">Reference proteome</keyword>
<reference evidence="1 2" key="1">
    <citation type="submission" date="2017-09" db="EMBL/GenBank/DDBJ databases">
        <authorList>
            <person name="Ehlers B."/>
            <person name="Leendertz F.H."/>
        </authorList>
    </citation>
    <scope>NUCLEOTIDE SEQUENCE [LARGE SCALE GENOMIC DNA]</scope>
    <source>
        <strain evidence="1 2">DSM 46844</strain>
    </source>
</reference>
<dbReference type="Proteomes" id="UP000219514">
    <property type="component" value="Unassembled WGS sequence"/>
</dbReference>
<gene>
    <name evidence="1" type="ORF">SAMN06893097_10683</name>
</gene>
<name>A0A285EE50_9ACTN</name>
<dbReference type="AlphaFoldDB" id="A0A285EE50"/>
<sequence>MRRRHNVPAMAQPTRVPLPADDYLTRIGQLVYMVGHLEWGVLGDLSALGNPGGLSVDDLAGQSTGAIAQRLTAAVAKISDPDIQQFIATAGQALSDLASRRNGVMHSRPATAPDGQQTLYRWTAGPKPAAEAYIVDRTLLDQLIADIDSWSSKVTSLRHAARAAASSPLGQ</sequence>